<feature type="transmembrane region" description="Helical" evidence="2">
    <location>
        <begin position="388"/>
        <end position="405"/>
    </location>
</feature>
<dbReference type="PANTHER" id="PTHR11319">
    <property type="entry name" value="G PROTEIN-COUPLED RECEPTOR-RELATED"/>
    <property type="match status" value="1"/>
</dbReference>
<dbReference type="PANTHER" id="PTHR11319:SF35">
    <property type="entry name" value="OUTER MEMBRANE PROTEIN PMPC-RELATED"/>
    <property type="match status" value="1"/>
</dbReference>
<dbReference type="NCBIfam" id="TIGR02167">
    <property type="entry name" value="Liste_lipo_26"/>
    <property type="match status" value="3"/>
</dbReference>
<dbReference type="AlphaFoldDB" id="A0A7S0KN72"/>
<evidence type="ECO:0000256" key="2">
    <source>
        <dbReference type="SAM" id="Phobius"/>
    </source>
</evidence>
<evidence type="ECO:0000256" key="1">
    <source>
        <dbReference type="SAM" id="MobiDB-lite"/>
    </source>
</evidence>
<sequence>MFYGTSSFDQDIGSWNTAQVTDMSGMFSAASSFDQDIGSWNTAQVTDMSSMFHATEYYTESGTWHGARIKFNQDIGSWNTSQVTDMSYMFSGATKFNADITGWNTAAGDNYTAMFGHVWPSGDTARLWIYKFTRKSKSPSGTYLDGPPNEWYQACNNPRGVYAALDEDCVPRGICPFPARCVPGNQGCGDMYTGMMCEVCLDNTYTVNGECYTCPSKGSSVATVVVAGVFMLAAGVVGFKAAESLGTLVITLIRKLLESLQYFSLSFSLDIEWPVPVRKLGEWLSAFNFSVEFMAPECAGARISWTVIFWTSTLVVPALAFMIFYFRVRGGAKAYQNTVLAIRGGTDGECRTYWIARRGILRGERRTCVSESGDKVLAELHKYYKRRASSRAFGLLFTLVVYLPIMRRCLQAFDCGTPQPVQFGDVLLHNPGVVFVHDSTVNCSSASHLIAKIYAGFVLALFGAGLPTLVYRKVRQILISGKLEDARTLDEWGPFYDFYRRAYTEKRQESHDQDVVENQNEDAAGTAPSSSETDITSDRAPSKQEYTSGDSIHHLAYELALKLGLILITSANALNLEFSHTRAYLTGFTHWLLALFALALRPWRVTSIGVGSFTIHDVFNKSEIMASILQGLVPITGVLLEGAKYRDAATALLVVIVCVLISIRVLFMASVSYARKFGGHKTWDFSEDPETTMRKISERLLSLAEENSITTAYVLKANVDETRRKARARLEASREALLARIEHVEYPEQATRVRHEDTLRSLVAQIDCSLAAMSVPDVTFDSGDAETFVSETLEHVTQNIDRRNIDASLAHIDASIDTLKKRATLYARAEMIHELFLVANGSRALLDERRVLLM</sequence>
<name>A0A7S0KN72_9CHLO</name>
<feature type="transmembrane region" description="Helical" evidence="2">
    <location>
        <begin position="303"/>
        <end position="326"/>
    </location>
</feature>
<dbReference type="InterPro" id="IPR011889">
    <property type="entry name" value="Liste_lipo_26"/>
</dbReference>
<protein>
    <submittedName>
        <fullName evidence="3">Uncharacterized protein</fullName>
    </submittedName>
</protein>
<keyword evidence="2" id="KW-0812">Transmembrane</keyword>
<keyword evidence="2" id="KW-1133">Transmembrane helix</keyword>
<dbReference type="InterPro" id="IPR005046">
    <property type="entry name" value="DUF285"/>
</dbReference>
<keyword evidence="2" id="KW-0472">Membrane</keyword>
<feature type="region of interest" description="Disordered" evidence="1">
    <location>
        <begin position="509"/>
        <end position="546"/>
    </location>
</feature>
<gene>
    <name evidence="3" type="ORF">OMED0929_LOCUS6312</name>
</gene>
<proteinExistence type="predicted"/>
<organism evidence="3">
    <name type="scientific">Ostreococcus mediterraneus</name>
    <dbReference type="NCBI Taxonomy" id="1486918"/>
    <lineage>
        <taxon>Eukaryota</taxon>
        <taxon>Viridiplantae</taxon>
        <taxon>Chlorophyta</taxon>
        <taxon>Mamiellophyceae</taxon>
        <taxon>Mamiellales</taxon>
        <taxon>Bathycoccaceae</taxon>
        <taxon>Ostreococcus</taxon>
    </lineage>
</organism>
<reference evidence="3" key="1">
    <citation type="submission" date="2021-01" db="EMBL/GenBank/DDBJ databases">
        <authorList>
            <person name="Corre E."/>
            <person name="Pelletier E."/>
            <person name="Niang G."/>
            <person name="Scheremetjew M."/>
            <person name="Finn R."/>
            <person name="Kale V."/>
            <person name="Holt S."/>
            <person name="Cochrane G."/>
            <person name="Meng A."/>
            <person name="Brown T."/>
            <person name="Cohen L."/>
        </authorList>
    </citation>
    <scope>NUCLEOTIDE SEQUENCE</scope>
    <source>
        <strain evidence="3">Clade-D-RCC2572</strain>
    </source>
</reference>
<accession>A0A7S0KN72</accession>
<feature type="transmembrane region" description="Helical" evidence="2">
    <location>
        <begin position="449"/>
        <end position="471"/>
    </location>
</feature>
<feature type="transmembrane region" description="Helical" evidence="2">
    <location>
        <begin position="649"/>
        <end position="667"/>
    </location>
</feature>
<dbReference type="EMBL" id="HBEW01007473">
    <property type="protein sequence ID" value="CAD8587172.1"/>
    <property type="molecule type" value="Transcribed_RNA"/>
</dbReference>
<dbReference type="Pfam" id="PF03382">
    <property type="entry name" value="DUF285"/>
    <property type="match status" value="2"/>
</dbReference>
<evidence type="ECO:0000313" key="3">
    <source>
        <dbReference type="EMBL" id="CAD8587172.1"/>
    </source>
</evidence>